<comment type="subunit">
    <text evidence="1">F-type ATPases have 2 components, CF(1) - the catalytic core - and CF(0) - the membrane proton channel. CF(1) has five subunits: alpha(3), beta(3), gamma(1), delta(1), epsilon(1). CF(0) has three main subunits: a, b and c.</text>
</comment>
<organism evidence="2 3">
    <name type="scientific">Psychrosphaera aquimarina</name>
    <dbReference type="NCBI Taxonomy" id="2044854"/>
    <lineage>
        <taxon>Bacteria</taxon>
        <taxon>Pseudomonadati</taxon>
        <taxon>Pseudomonadota</taxon>
        <taxon>Gammaproteobacteria</taxon>
        <taxon>Alteromonadales</taxon>
        <taxon>Pseudoalteromonadaceae</taxon>
        <taxon>Psychrosphaera</taxon>
    </lineage>
</organism>
<accession>A0ABU3QXT1</accession>
<keyword evidence="1" id="KW-1003">Cell membrane</keyword>
<keyword evidence="1" id="KW-0406">Ion transport</keyword>
<keyword evidence="1" id="KW-0472">Membrane</keyword>
<comment type="function">
    <text evidence="1">Produces ATP from ADP in the presence of a proton gradient across the membrane. The gamma chain is believed to be important in regulating ATPase activity and the flow of protons through the CF(0) complex.</text>
</comment>
<comment type="similarity">
    <text evidence="1">Belongs to the ATPase gamma chain family.</text>
</comment>
<dbReference type="PANTHER" id="PTHR11693">
    <property type="entry name" value="ATP SYNTHASE GAMMA CHAIN"/>
    <property type="match status" value="1"/>
</dbReference>
<keyword evidence="3" id="KW-1185">Reference proteome</keyword>
<dbReference type="EMBL" id="JAWCUA010000003">
    <property type="protein sequence ID" value="MDU0112236.1"/>
    <property type="molecule type" value="Genomic_DNA"/>
</dbReference>
<dbReference type="RefSeq" id="WP_216055395.1">
    <property type="nucleotide sequence ID" value="NZ_JAWCUA010000003.1"/>
</dbReference>
<evidence type="ECO:0000313" key="2">
    <source>
        <dbReference type="EMBL" id="MDU0112236.1"/>
    </source>
</evidence>
<dbReference type="Pfam" id="PF00231">
    <property type="entry name" value="ATP-synt"/>
    <property type="match status" value="1"/>
</dbReference>
<name>A0ABU3QXT1_9GAMM</name>
<keyword evidence="1" id="KW-0139">CF(1)</keyword>
<dbReference type="NCBIfam" id="NF004144">
    <property type="entry name" value="PRK05621.1-1"/>
    <property type="match status" value="1"/>
</dbReference>
<dbReference type="CDD" id="cd12151">
    <property type="entry name" value="F1-ATPase_gamma"/>
    <property type="match status" value="1"/>
</dbReference>
<dbReference type="PANTHER" id="PTHR11693:SF22">
    <property type="entry name" value="ATP SYNTHASE SUBUNIT GAMMA, MITOCHONDRIAL"/>
    <property type="match status" value="1"/>
</dbReference>
<dbReference type="InterPro" id="IPR000131">
    <property type="entry name" value="ATP_synth_F1_gsu"/>
</dbReference>
<dbReference type="NCBIfam" id="TIGR01146">
    <property type="entry name" value="ATPsyn_F1gamma"/>
    <property type="match status" value="1"/>
</dbReference>
<keyword evidence="1" id="KW-0375">Hydrogen ion transport</keyword>
<evidence type="ECO:0000256" key="1">
    <source>
        <dbReference type="HAMAP-Rule" id="MF_00815"/>
    </source>
</evidence>
<proteinExistence type="inferred from homology"/>
<gene>
    <name evidence="1 2" type="primary">atpG</name>
    <name evidence="2" type="ORF">RT723_04330</name>
</gene>
<dbReference type="Proteomes" id="UP001257914">
    <property type="component" value="Unassembled WGS sequence"/>
</dbReference>
<keyword evidence="1" id="KW-0813">Transport</keyword>
<protein>
    <recommendedName>
        <fullName evidence="1">ATP synthase gamma chain</fullName>
    </recommendedName>
    <alternativeName>
        <fullName evidence="1">ATP synthase F1 sector gamma subunit</fullName>
    </alternativeName>
    <alternativeName>
        <fullName evidence="1">F-ATPase gamma subunit</fullName>
    </alternativeName>
</protein>
<comment type="subcellular location">
    <subcellularLocation>
        <location evidence="1">Cell membrane</location>
        <topology evidence="1">Peripheral membrane protein</topology>
    </subcellularLocation>
</comment>
<sequence length="287" mass="31447">MSGAKEIKGKIGSIKNTQKITSAMEMVAASKMKKAQDRMASSRPYAQTMRKVIGHIARGSLEYRHPYLEEREVKRVGYLVISSDRGLCGGLNSNEFKAVANDVEKYSEAGVELDFALIGSKAVGFFNRFGGNVVAVKSGLGDAPSVQDVIGAVRTMLDAYNEGKIDRLFVVYNKFVNTMTQTPTIDQLLPLPKLEEDKDMSGNWDYIYEPDPKVLLEALLVRYVESQVYQGVVENAASEQAARMIAMKAATDNAGDIINDLQLVYNRSRQAAITQEISEICAGSAAV</sequence>
<keyword evidence="1" id="KW-0066">ATP synthesis</keyword>
<comment type="caution">
    <text evidence="2">The sequence shown here is derived from an EMBL/GenBank/DDBJ whole genome shotgun (WGS) entry which is preliminary data.</text>
</comment>
<reference evidence="2 3" key="1">
    <citation type="submission" date="2023-10" db="EMBL/GenBank/DDBJ databases">
        <title>Psychrosphaera aquimaarina strain SW33 isolated from seawater.</title>
        <authorList>
            <person name="Bayburt H."/>
            <person name="Kim J.M."/>
            <person name="Choi B.J."/>
            <person name="Jeon C.O."/>
        </authorList>
    </citation>
    <scope>NUCLEOTIDE SEQUENCE [LARGE SCALE GENOMIC DNA]</scope>
    <source>
        <strain evidence="2 3">KCTC 52743</strain>
    </source>
</reference>
<evidence type="ECO:0000313" key="3">
    <source>
        <dbReference type="Proteomes" id="UP001257914"/>
    </source>
</evidence>
<dbReference type="HAMAP" id="MF_00815">
    <property type="entry name" value="ATP_synth_gamma_bact"/>
    <property type="match status" value="1"/>
</dbReference>